<dbReference type="InterPro" id="IPR011527">
    <property type="entry name" value="ABC1_TM_dom"/>
</dbReference>
<dbReference type="Gene3D" id="3.40.50.300">
    <property type="entry name" value="P-loop containing nucleotide triphosphate hydrolases"/>
    <property type="match status" value="1"/>
</dbReference>
<evidence type="ECO:0000259" key="11">
    <source>
        <dbReference type="PROSITE" id="PS50929"/>
    </source>
</evidence>
<feature type="domain" description="ABC transmembrane type-1" evidence="11">
    <location>
        <begin position="19"/>
        <end position="306"/>
    </location>
</feature>
<proteinExistence type="predicted"/>
<dbReference type="PANTHER" id="PTHR43394">
    <property type="entry name" value="ATP-DEPENDENT PERMEASE MDL1, MITOCHONDRIAL"/>
    <property type="match status" value="1"/>
</dbReference>
<feature type="transmembrane region" description="Helical" evidence="9">
    <location>
        <begin position="59"/>
        <end position="82"/>
    </location>
</feature>
<dbReference type="InterPro" id="IPR003593">
    <property type="entry name" value="AAA+_ATPase"/>
</dbReference>
<dbReference type="Pfam" id="PF00005">
    <property type="entry name" value="ABC_tran"/>
    <property type="match status" value="1"/>
</dbReference>
<feature type="transmembrane region" description="Helical" evidence="9">
    <location>
        <begin position="253"/>
        <end position="271"/>
    </location>
</feature>
<dbReference type="GO" id="GO:0005886">
    <property type="term" value="C:plasma membrane"/>
    <property type="evidence" value="ECO:0007669"/>
    <property type="project" value="UniProtKB-SubCell"/>
</dbReference>
<dbReference type="GO" id="GO:0015421">
    <property type="term" value="F:ABC-type oligopeptide transporter activity"/>
    <property type="evidence" value="ECO:0007669"/>
    <property type="project" value="TreeGrafter"/>
</dbReference>
<dbReference type="PROSITE" id="PS50893">
    <property type="entry name" value="ABC_TRANSPORTER_2"/>
    <property type="match status" value="1"/>
</dbReference>
<comment type="subcellular location">
    <subcellularLocation>
        <location evidence="1">Cell membrane</location>
        <topology evidence="1">Multi-pass membrane protein</topology>
    </subcellularLocation>
</comment>
<dbReference type="InterPro" id="IPR036640">
    <property type="entry name" value="ABC1_TM_sf"/>
</dbReference>
<evidence type="ECO:0000256" key="9">
    <source>
        <dbReference type="SAM" id="Phobius"/>
    </source>
</evidence>
<dbReference type="FunFam" id="3.40.50.300:FF:000221">
    <property type="entry name" value="Multidrug ABC transporter ATP-binding protein"/>
    <property type="match status" value="1"/>
</dbReference>
<dbReference type="Pfam" id="PF00664">
    <property type="entry name" value="ABC_membrane"/>
    <property type="match status" value="1"/>
</dbReference>
<organism evidence="12 13">
    <name type="scientific">Candidatus Merdivicinus excrementipullorum</name>
    <dbReference type="NCBI Taxonomy" id="2840867"/>
    <lineage>
        <taxon>Bacteria</taxon>
        <taxon>Bacillati</taxon>
        <taxon>Bacillota</taxon>
        <taxon>Clostridia</taxon>
        <taxon>Eubacteriales</taxon>
        <taxon>Oscillospiraceae</taxon>
        <taxon>Oscillospiraceae incertae sedis</taxon>
        <taxon>Candidatus Merdivicinus</taxon>
    </lineage>
</organism>
<keyword evidence="8 9" id="KW-0472">Membrane</keyword>
<gene>
    <name evidence="12" type="ORF">IAB51_08470</name>
</gene>
<dbReference type="AlphaFoldDB" id="A0A9D1FNK3"/>
<sequence length="581" mass="65695">MFPLKWVWENLKGYRKQYVLAICMVVVTATLNLANPLISQQIVDRVLVPPSEAQREINMLIPLVLLMVGFTLFRTGIGYLMVITFEKAGIYVATRIREYIYRNMQKQDMSFFDRNRTGDLMTRLTGDLDVVRYVTAFSVRISIDSLVSFIAVLIYFLCTDVVFTLALCCLFPVMYFISYNYSRKARPLYADQREKLAVLNSRAQENIAGNRVVKAFAKEEYEKSLFDKCNMDYHDANLRANDFWLKYYPAIEMTAQAMNIAVLLLGGLFVMSGRLTMGQLMAFSGLVWTFSNPIRNLGNLLNDAQRFMASASKVIELYYTRPTIVNRYDCKATDERLKGDISFEDVSLNIKGHELLKHINLHIKPGETVAIMGNTGSGKTLLMNLIPRLYDITGGTLKIDGLPIKEWDLHTLRHNIGMATQDVFLFSDTVDGNIAYGDSSMSEEMTHHYAHISAADFIYKMEQGFDTIVGERGVGLSGGQKQRIALARALAVRPAILILDDTTSAVDMETEHFIQESLSHLDFPCTKLIVAQRISTTRRADRVIVLKDGEISEMGTHEELSKGNGYYAEICRLQEAIGGEE</sequence>
<keyword evidence="5" id="KW-0547">Nucleotide-binding</keyword>
<dbReference type="PROSITE" id="PS50929">
    <property type="entry name" value="ABC_TM1F"/>
    <property type="match status" value="1"/>
</dbReference>
<keyword evidence="3" id="KW-1003">Cell membrane</keyword>
<evidence type="ECO:0000256" key="2">
    <source>
        <dbReference type="ARBA" id="ARBA00022448"/>
    </source>
</evidence>
<feature type="transmembrane region" description="Helical" evidence="9">
    <location>
        <begin position="146"/>
        <end position="177"/>
    </location>
</feature>
<feature type="transmembrane region" description="Helical" evidence="9">
    <location>
        <begin position="18"/>
        <end position="39"/>
    </location>
</feature>
<dbReference type="PROSITE" id="PS00211">
    <property type="entry name" value="ABC_TRANSPORTER_1"/>
    <property type="match status" value="1"/>
</dbReference>
<evidence type="ECO:0000256" key="4">
    <source>
        <dbReference type="ARBA" id="ARBA00022692"/>
    </source>
</evidence>
<reference evidence="12" key="2">
    <citation type="journal article" date="2021" name="PeerJ">
        <title>Extensive microbial diversity within the chicken gut microbiome revealed by metagenomics and culture.</title>
        <authorList>
            <person name="Gilroy R."/>
            <person name="Ravi A."/>
            <person name="Getino M."/>
            <person name="Pursley I."/>
            <person name="Horton D.L."/>
            <person name="Alikhan N.F."/>
            <person name="Baker D."/>
            <person name="Gharbi K."/>
            <person name="Hall N."/>
            <person name="Watson M."/>
            <person name="Adriaenssens E.M."/>
            <person name="Foster-Nyarko E."/>
            <person name="Jarju S."/>
            <person name="Secka A."/>
            <person name="Antonio M."/>
            <person name="Oren A."/>
            <person name="Chaudhuri R.R."/>
            <person name="La Ragione R."/>
            <person name="Hildebrand F."/>
            <person name="Pallen M.J."/>
        </authorList>
    </citation>
    <scope>NUCLEOTIDE SEQUENCE</scope>
    <source>
        <strain evidence="12">CHK199-13235</strain>
    </source>
</reference>
<name>A0A9D1FNK3_9FIRM</name>
<keyword evidence="4 9" id="KW-0812">Transmembrane</keyword>
<evidence type="ECO:0000256" key="6">
    <source>
        <dbReference type="ARBA" id="ARBA00022840"/>
    </source>
</evidence>
<evidence type="ECO:0000259" key="10">
    <source>
        <dbReference type="PROSITE" id="PS50893"/>
    </source>
</evidence>
<evidence type="ECO:0000313" key="12">
    <source>
        <dbReference type="EMBL" id="HIS76827.1"/>
    </source>
</evidence>
<dbReference type="GO" id="GO:0016887">
    <property type="term" value="F:ATP hydrolysis activity"/>
    <property type="evidence" value="ECO:0007669"/>
    <property type="project" value="InterPro"/>
</dbReference>
<dbReference type="Gene3D" id="1.20.1560.10">
    <property type="entry name" value="ABC transporter type 1, transmembrane domain"/>
    <property type="match status" value="1"/>
</dbReference>
<accession>A0A9D1FNK3</accession>
<evidence type="ECO:0000256" key="7">
    <source>
        <dbReference type="ARBA" id="ARBA00022989"/>
    </source>
</evidence>
<dbReference type="SMART" id="SM00382">
    <property type="entry name" value="AAA"/>
    <property type="match status" value="1"/>
</dbReference>
<evidence type="ECO:0000256" key="1">
    <source>
        <dbReference type="ARBA" id="ARBA00004651"/>
    </source>
</evidence>
<evidence type="ECO:0000256" key="3">
    <source>
        <dbReference type="ARBA" id="ARBA00022475"/>
    </source>
</evidence>
<evidence type="ECO:0000313" key="13">
    <source>
        <dbReference type="Proteomes" id="UP000824002"/>
    </source>
</evidence>
<dbReference type="SUPFAM" id="SSF90123">
    <property type="entry name" value="ABC transporter transmembrane region"/>
    <property type="match status" value="1"/>
</dbReference>
<evidence type="ECO:0000256" key="5">
    <source>
        <dbReference type="ARBA" id="ARBA00022741"/>
    </source>
</evidence>
<keyword evidence="6 12" id="KW-0067">ATP-binding</keyword>
<protein>
    <submittedName>
        <fullName evidence="12">ABC transporter ATP-binding protein</fullName>
    </submittedName>
</protein>
<dbReference type="PANTHER" id="PTHR43394:SF1">
    <property type="entry name" value="ATP-BINDING CASSETTE SUB-FAMILY B MEMBER 10, MITOCHONDRIAL"/>
    <property type="match status" value="1"/>
</dbReference>
<comment type="caution">
    <text evidence="12">The sequence shown here is derived from an EMBL/GenBank/DDBJ whole genome shotgun (WGS) entry which is preliminary data.</text>
</comment>
<dbReference type="SUPFAM" id="SSF52540">
    <property type="entry name" value="P-loop containing nucleoside triphosphate hydrolases"/>
    <property type="match status" value="1"/>
</dbReference>
<dbReference type="GO" id="GO:0005524">
    <property type="term" value="F:ATP binding"/>
    <property type="evidence" value="ECO:0007669"/>
    <property type="project" value="UniProtKB-KW"/>
</dbReference>
<dbReference type="InterPro" id="IPR003439">
    <property type="entry name" value="ABC_transporter-like_ATP-bd"/>
</dbReference>
<keyword evidence="7 9" id="KW-1133">Transmembrane helix</keyword>
<dbReference type="Proteomes" id="UP000824002">
    <property type="component" value="Unassembled WGS sequence"/>
</dbReference>
<dbReference type="InterPro" id="IPR027417">
    <property type="entry name" value="P-loop_NTPase"/>
</dbReference>
<reference evidence="12" key="1">
    <citation type="submission" date="2020-10" db="EMBL/GenBank/DDBJ databases">
        <authorList>
            <person name="Gilroy R."/>
        </authorList>
    </citation>
    <scope>NUCLEOTIDE SEQUENCE</scope>
    <source>
        <strain evidence="12">CHK199-13235</strain>
    </source>
</reference>
<dbReference type="CDD" id="cd18542">
    <property type="entry name" value="ABC_6TM_YknU_like"/>
    <property type="match status" value="1"/>
</dbReference>
<evidence type="ECO:0000256" key="8">
    <source>
        <dbReference type="ARBA" id="ARBA00023136"/>
    </source>
</evidence>
<feature type="domain" description="ABC transporter" evidence="10">
    <location>
        <begin position="341"/>
        <end position="573"/>
    </location>
</feature>
<dbReference type="InterPro" id="IPR039421">
    <property type="entry name" value="Type_1_exporter"/>
</dbReference>
<dbReference type="InterPro" id="IPR017871">
    <property type="entry name" value="ABC_transporter-like_CS"/>
</dbReference>
<keyword evidence="2" id="KW-0813">Transport</keyword>
<dbReference type="EMBL" id="DVJP01000054">
    <property type="protein sequence ID" value="HIS76827.1"/>
    <property type="molecule type" value="Genomic_DNA"/>
</dbReference>